<comment type="caution">
    <text evidence="1">The sequence shown here is derived from an EMBL/GenBank/DDBJ whole genome shotgun (WGS) entry which is preliminary data.</text>
</comment>
<evidence type="ECO:0000313" key="2">
    <source>
        <dbReference type="Proteomes" id="UP001172457"/>
    </source>
</evidence>
<evidence type="ECO:0000313" key="1">
    <source>
        <dbReference type="EMBL" id="KAJ9541680.1"/>
    </source>
</evidence>
<accession>A0AA38SF83</accession>
<dbReference type="EMBL" id="JARYMX010000007">
    <property type="protein sequence ID" value="KAJ9541680.1"/>
    <property type="molecule type" value="Genomic_DNA"/>
</dbReference>
<name>A0AA38SF83_9ASTR</name>
<organism evidence="1 2">
    <name type="scientific">Centaurea solstitialis</name>
    <name type="common">yellow star-thistle</name>
    <dbReference type="NCBI Taxonomy" id="347529"/>
    <lineage>
        <taxon>Eukaryota</taxon>
        <taxon>Viridiplantae</taxon>
        <taxon>Streptophyta</taxon>
        <taxon>Embryophyta</taxon>
        <taxon>Tracheophyta</taxon>
        <taxon>Spermatophyta</taxon>
        <taxon>Magnoliopsida</taxon>
        <taxon>eudicotyledons</taxon>
        <taxon>Gunneridae</taxon>
        <taxon>Pentapetalae</taxon>
        <taxon>asterids</taxon>
        <taxon>campanulids</taxon>
        <taxon>Asterales</taxon>
        <taxon>Asteraceae</taxon>
        <taxon>Carduoideae</taxon>
        <taxon>Cardueae</taxon>
        <taxon>Centaureinae</taxon>
        <taxon>Centaurea</taxon>
    </lineage>
</organism>
<reference evidence="1" key="1">
    <citation type="submission" date="2023-03" db="EMBL/GenBank/DDBJ databases">
        <title>Chromosome-scale reference genome and RAD-based genetic map of yellow starthistle (Centaurea solstitialis) reveal putative structural variation and QTLs associated with invader traits.</title>
        <authorList>
            <person name="Reatini B."/>
            <person name="Cang F.A."/>
            <person name="Jiang Q."/>
            <person name="Mckibben M.T.W."/>
            <person name="Barker M.S."/>
            <person name="Rieseberg L.H."/>
            <person name="Dlugosch K.M."/>
        </authorList>
    </citation>
    <scope>NUCLEOTIDE SEQUENCE</scope>
    <source>
        <strain evidence="1">CAN-66</strain>
        <tissue evidence="1">Leaf</tissue>
    </source>
</reference>
<protein>
    <submittedName>
        <fullName evidence="1">Uncharacterized protein</fullName>
    </submittedName>
</protein>
<sequence>MLTESGSLQKVRVLWDRSRFVERADEVAYKLELSDQLQGDSQHHISNLRKCSEELEMAILMQGIEVSRIVRSQTKEQRGQLGEGTMEIP</sequence>
<dbReference type="AlphaFoldDB" id="A0AA38SF83"/>
<gene>
    <name evidence="1" type="ORF">OSB04_028186</name>
</gene>
<dbReference type="Proteomes" id="UP001172457">
    <property type="component" value="Chromosome 7"/>
</dbReference>
<keyword evidence="2" id="KW-1185">Reference proteome</keyword>
<proteinExistence type="predicted"/>